<keyword evidence="3" id="KW-0539">Nucleus</keyword>
<dbReference type="Gene3D" id="2.30.30.140">
    <property type="match status" value="3"/>
</dbReference>
<dbReference type="CDD" id="cd20102">
    <property type="entry name" value="MBT_L3MBTL1-like_rpt2"/>
    <property type="match status" value="1"/>
</dbReference>
<evidence type="ECO:0000256" key="4">
    <source>
        <dbReference type="PROSITE-ProRule" id="PRU00459"/>
    </source>
</evidence>
<sequence length="763" mass="86610">MRLEDMRNIYPFVPQHNNNQPFNNVELAVTDIDIGDEHEATLYSLVDPYEEGISVEPQHNLKFMTNEFGFLEMIDDDDEEEESDDSDSGCSENDDDEDDESGEPDEAIEIRTETETEDVPSISCVVCGCFGIVKDFYDSKHCTYDCGLITRINECKRLREEEEEEDNQAKKIKFDNDNLQTVPNNIDLTIVKVEAQEEKQIVHYTPAPDSFFKSPAIPTSGNPFKVHDLLEAIDPQHQSLFCPVQVIEIIGFRLLIKFIGYSDKYNFWVNADSYYIFPVFWSSKYGSRVEKVSKCKVHFHGPPGFSWDSFIKSSPESRIAPDSNFPNLSSLLICKDSGVRVGMKLEAVDIRNRNLVCVATVSCVMGNRFLIHFDSWDSLYDYWTDCTSPFIHPVGWCSKNGVDITPPHCYESPAEFDWDEYLEKTNSVAMPNNLFKPSSPIPFNIGHQIEVVDKRSPRLLRRATIAGVESHVLTLHFDALDSEIYDYTVDEDCEDIHVVGWGLATGHPIADEYEVDDLENENSFPVCPNHKVCRSVCSIKGPSVAFHSKVKDCPFAKQHIGETCNFTDRVVVFEDKYYDIGGVGNNHGEVESSPTIVVPKPAEVNENVKVEKPRMQQERLIPYQQQHPPRKLLDVNDLKQVIQRVKTQALLSRNSNPIDFSNSIISNKVHQITAQPLHQQNHQAIPKRTEIVTWSHERVSTLVQGLCANLPTATKVAEQFRNNLIDGESFLMLTQSDMTDALGIKLGPAVKIFNLIRLIDLNK</sequence>
<organism evidence="7 8">
    <name type="scientific">Orchesella dallaii</name>
    <dbReference type="NCBI Taxonomy" id="48710"/>
    <lineage>
        <taxon>Eukaryota</taxon>
        <taxon>Metazoa</taxon>
        <taxon>Ecdysozoa</taxon>
        <taxon>Arthropoda</taxon>
        <taxon>Hexapoda</taxon>
        <taxon>Collembola</taxon>
        <taxon>Entomobryomorpha</taxon>
        <taxon>Entomobryoidea</taxon>
        <taxon>Orchesellidae</taxon>
        <taxon>Orchesellinae</taxon>
        <taxon>Orchesella</taxon>
    </lineage>
</organism>
<evidence type="ECO:0000313" key="8">
    <source>
        <dbReference type="Proteomes" id="UP001642540"/>
    </source>
</evidence>
<name>A0ABP1PMF5_9HEXA</name>
<proteinExistence type="predicted"/>
<dbReference type="Gene3D" id="1.10.150.50">
    <property type="entry name" value="Transcription Factor, Ets-1"/>
    <property type="match status" value="1"/>
</dbReference>
<dbReference type="EMBL" id="CAXLJM020000004">
    <property type="protein sequence ID" value="CAL8070048.1"/>
    <property type="molecule type" value="Genomic_DNA"/>
</dbReference>
<dbReference type="InterPro" id="IPR050548">
    <property type="entry name" value="PcG_chromatin_remod_factors"/>
</dbReference>
<dbReference type="SUPFAM" id="SSF47769">
    <property type="entry name" value="SAM/Pointed domain"/>
    <property type="match status" value="1"/>
</dbReference>
<dbReference type="Pfam" id="PF02820">
    <property type="entry name" value="MBT"/>
    <property type="match status" value="3"/>
</dbReference>
<keyword evidence="2" id="KW-0677">Repeat</keyword>
<evidence type="ECO:0000259" key="6">
    <source>
        <dbReference type="PROSITE" id="PS50105"/>
    </source>
</evidence>
<dbReference type="SMART" id="SM00561">
    <property type="entry name" value="MBT"/>
    <property type="match status" value="3"/>
</dbReference>
<feature type="repeat" description="MBT" evidence="4">
    <location>
        <begin position="416"/>
        <end position="512"/>
    </location>
</feature>
<accession>A0ABP1PMF5</accession>
<dbReference type="PANTHER" id="PTHR12247:SF131">
    <property type="entry name" value="LD05287P"/>
    <property type="match status" value="1"/>
</dbReference>
<dbReference type="InterPro" id="IPR013761">
    <property type="entry name" value="SAM/pointed_sf"/>
</dbReference>
<feature type="domain" description="SAM" evidence="6">
    <location>
        <begin position="694"/>
        <end position="744"/>
    </location>
</feature>
<evidence type="ECO:0000256" key="1">
    <source>
        <dbReference type="ARBA" id="ARBA00004123"/>
    </source>
</evidence>
<reference evidence="7 8" key="1">
    <citation type="submission" date="2024-08" db="EMBL/GenBank/DDBJ databases">
        <authorList>
            <person name="Cucini C."/>
            <person name="Frati F."/>
        </authorList>
    </citation>
    <scope>NUCLEOTIDE SEQUENCE [LARGE SCALE GENOMIC DNA]</scope>
</reference>
<protein>
    <recommendedName>
        <fullName evidence="6">SAM domain-containing protein</fullName>
    </recommendedName>
</protein>
<evidence type="ECO:0000256" key="2">
    <source>
        <dbReference type="ARBA" id="ARBA00022737"/>
    </source>
</evidence>
<dbReference type="SUPFAM" id="SSF63748">
    <property type="entry name" value="Tudor/PWWP/MBT"/>
    <property type="match status" value="3"/>
</dbReference>
<evidence type="ECO:0000256" key="3">
    <source>
        <dbReference type="ARBA" id="ARBA00023242"/>
    </source>
</evidence>
<dbReference type="PANTHER" id="PTHR12247">
    <property type="entry name" value="POLYCOMB GROUP PROTEIN"/>
    <property type="match status" value="1"/>
</dbReference>
<comment type="subcellular location">
    <subcellularLocation>
        <location evidence="1">Nucleus</location>
    </subcellularLocation>
</comment>
<gene>
    <name evidence="7" type="ORF">ODALV1_LOCUS1048</name>
</gene>
<dbReference type="InterPro" id="IPR001660">
    <property type="entry name" value="SAM"/>
</dbReference>
<dbReference type="PROSITE" id="PS51079">
    <property type="entry name" value="MBT"/>
    <property type="match status" value="3"/>
</dbReference>
<keyword evidence="8" id="KW-1185">Reference proteome</keyword>
<dbReference type="Pfam" id="PF00536">
    <property type="entry name" value="SAM_1"/>
    <property type="match status" value="1"/>
</dbReference>
<feature type="repeat" description="MBT" evidence="4">
    <location>
        <begin position="191"/>
        <end position="292"/>
    </location>
</feature>
<feature type="repeat" description="MBT" evidence="4">
    <location>
        <begin position="305"/>
        <end position="407"/>
    </location>
</feature>
<dbReference type="Proteomes" id="UP001642540">
    <property type="component" value="Unassembled WGS sequence"/>
</dbReference>
<dbReference type="PROSITE" id="PS50105">
    <property type="entry name" value="SAM_DOMAIN"/>
    <property type="match status" value="1"/>
</dbReference>
<feature type="region of interest" description="Disordered" evidence="5">
    <location>
        <begin position="77"/>
        <end position="104"/>
    </location>
</feature>
<evidence type="ECO:0000313" key="7">
    <source>
        <dbReference type="EMBL" id="CAL8070048.1"/>
    </source>
</evidence>
<evidence type="ECO:0000256" key="5">
    <source>
        <dbReference type="SAM" id="MobiDB-lite"/>
    </source>
</evidence>
<dbReference type="InterPro" id="IPR004092">
    <property type="entry name" value="Mbt"/>
</dbReference>
<comment type="caution">
    <text evidence="7">The sequence shown here is derived from an EMBL/GenBank/DDBJ whole genome shotgun (WGS) entry which is preliminary data.</text>
</comment>